<gene>
    <name evidence="1" type="ORF">HC176_14745</name>
</gene>
<dbReference type="RefSeq" id="WP_167919628.1">
    <property type="nucleotide sequence ID" value="NZ_JAAVJS010000028.1"/>
</dbReference>
<keyword evidence="2" id="KW-1185">Reference proteome</keyword>
<dbReference type="Proteomes" id="UP000760545">
    <property type="component" value="Unassembled WGS sequence"/>
</dbReference>
<reference evidence="1 2" key="1">
    <citation type="submission" date="2020-03" db="EMBL/GenBank/DDBJ databases">
        <title>Tamlana sp. nov, isolated from XXX.</title>
        <authorList>
            <person name="Cao W.R."/>
        </authorList>
    </citation>
    <scope>NUCLEOTIDE SEQUENCE [LARGE SCALE GENOMIC DNA]</scope>
    <source>
        <strain evidence="1 2">HST1-43</strain>
    </source>
</reference>
<comment type="caution">
    <text evidence="1">The sequence shown here is derived from an EMBL/GenBank/DDBJ whole genome shotgun (WGS) entry which is preliminary data.</text>
</comment>
<evidence type="ECO:0000313" key="1">
    <source>
        <dbReference type="EMBL" id="NJX16747.1"/>
    </source>
</evidence>
<proteinExistence type="predicted"/>
<dbReference type="EMBL" id="JAAVJS010000028">
    <property type="protein sequence ID" value="NJX16747.1"/>
    <property type="molecule type" value="Genomic_DNA"/>
</dbReference>
<organism evidence="1 2">
    <name type="scientific">Tamlana crocina</name>
    <dbReference type="NCBI Taxonomy" id="393006"/>
    <lineage>
        <taxon>Bacteria</taxon>
        <taxon>Pseudomonadati</taxon>
        <taxon>Bacteroidota</taxon>
        <taxon>Flavobacteriia</taxon>
        <taxon>Flavobacteriales</taxon>
        <taxon>Flavobacteriaceae</taxon>
        <taxon>Tamlana</taxon>
    </lineage>
</organism>
<protein>
    <submittedName>
        <fullName evidence="1">Uncharacterized protein</fullName>
    </submittedName>
</protein>
<name>A0ABX1DGV8_9FLAO</name>
<accession>A0ABX1DGV8</accession>
<evidence type="ECO:0000313" key="2">
    <source>
        <dbReference type="Proteomes" id="UP000760545"/>
    </source>
</evidence>
<sequence>MTDKEILEKSDLTVNFKVLKSKYRTFIFLPITGLNKKLMAISVYKDELKRTEYKLTESENGKLTFVNLLTYQENVFDLSELSLGKIHFQFQNGLCETFEVTSLEPLNDLQQYLV</sequence>